<dbReference type="PANTHER" id="PTHR33337">
    <property type="entry name" value="GFA DOMAIN-CONTAINING PROTEIN"/>
    <property type="match status" value="1"/>
</dbReference>
<sequence length="106" mass="11727">MAVEGHYNCGSILVLLSFFPPASVISYCSNCRRAGGALCSVNFLVPISDVKIIDEQGLLKSYEGSNTVSENTIARRFCGKCGSPVMTMLDGERRRLLLKLRYLTRF</sequence>
<dbReference type="OrthoDB" id="2212170at2759"/>
<evidence type="ECO:0000256" key="2">
    <source>
        <dbReference type="ARBA" id="ARBA00022723"/>
    </source>
</evidence>
<dbReference type="InterPro" id="IPR006913">
    <property type="entry name" value="CENP-V/GFA"/>
</dbReference>
<keyword evidence="2" id="KW-0479">Metal-binding</keyword>
<gene>
    <name evidence="7" type="ORF">K469DRAFT_657661</name>
</gene>
<evidence type="ECO:0000313" key="8">
    <source>
        <dbReference type="Proteomes" id="UP000800200"/>
    </source>
</evidence>
<evidence type="ECO:0000259" key="6">
    <source>
        <dbReference type="PROSITE" id="PS51891"/>
    </source>
</evidence>
<keyword evidence="4" id="KW-0456">Lyase</keyword>
<dbReference type="GO" id="GO:0046872">
    <property type="term" value="F:metal ion binding"/>
    <property type="evidence" value="ECO:0007669"/>
    <property type="project" value="UniProtKB-KW"/>
</dbReference>
<dbReference type="SUPFAM" id="SSF51316">
    <property type="entry name" value="Mss4-like"/>
    <property type="match status" value="1"/>
</dbReference>
<dbReference type="InterPro" id="IPR011057">
    <property type="entry name" value="Mss4-like_sf"/>
</dbReference>
<feature type="chain" id="PRO_5025583170" description="CENP-V/GFA domain-containing protein" evidence="5">
    <location>
        <begin position="25"/>
        <end position="106"/>
    </location>
</feature>
<accession>A0A6A6EJC5</accession>
<evidence type="ECO:0000256" key="3">
    <source>
        <dbReference type="ARBA" id="ARBA00022833"/>
    </source>
</evidence>
<protein>
    <recommendedName>
        <fullName evidence="6">CENP-V/GFA domain-containing protein</fullName>
    </recommendedName>
</protein>
<dbReference type="PANTHER" id="PTHR33337:SF40">
    <property type="entry name" value="CENP-V_GFA DOMAIN-CONTAINING PROTEIN-RELATED"/>
    <property type="match status" value="1"/>
</dbReference>
<dbReference type="AlphaFoldDB" id="A0A6A6EJC5"/>
<dbReference type="EMBL" id="ML994619">
    <property type="protein sequence ID" value="KAF2190016.1"/>
    <property type="molecule type" value="Genomic_DNA"/>
</dbReference>
<organism evidence="7 8">
    <name type="scientific">Zopfia rhizophila CBS 207.26</name>
    <dbReference type="NCBI Taxonomy" id="1314779"/>
    <lineage>
        <taxon>Eukaryota</taxon>
        <taxon>Fungi</taxon>
        <taxon>Dikarya</taxon>
        <taxon>Ascomycota</taxon>
        <taxon>Pezizomycotina</taxon>
        <taxon>Dothideomycetes</taxon>
        <taxon>Dothideomycetes incertae sedis</taxon>
        <taxon>Zopfiaceae</taxon>
        <taxon>Zopfia</taxon>
    </lineage>
</organism>
<dbReference type="Proteomes" id="UP000800200">
    <property type="component" value="Unassembled WGS sequence"/>
</dbReference>
<comment type="similarity">
    <text evidence="1">Belongs to the Gfa family.</text>
</comment>
<dbReference type="PROSITE" id="PS51891">
    <property type="entry name" value="CENP_V_GFA"/>
    <property type="match status" value="1"/>
</dbReference>
<proteinExistence type="inferred from homology"/>
<evidence type="ECO:0000313" key="7">
    <source>
        <dbReference type="EMBL" id="KAF2190016.1"/>
    </source>
</evidence>
<dbReference type="Gene3D" id="3.90.1590.10">
    <property type="entry name" value="glutathione-dependent formaldehyde- activating enzyme (gfa)"/>
    <property type="match status" value="1"/>
</dbReference>
<dbReference type="GO" id="GO:0016846">
    <property type="term" value="F:carbon-sulfur lyase activity"/>
    <property type="evidence" value="ECO:0007669"/>
    <property type="project" value="InterPro"/>
</dbReference>
<keyword evidence="3" id="KW-0862">Zinc</keyword>
<evidence type="ECO:0000256" key="1">
    <source>
        <dbReference type="ARBA" id="ARBA00005495"/>
    </source>
</evidence>
<keyword evidence="8" id="KW-1185">Reference proteome</keyword>
<reference evidence="7" key="1">
    <citation type="journal article" date="2020" name="Stud. Mycol.">
        <title>101 Dothideomycetes genomes: a test case for predicting lifestyles and emergence of pathogens.</title>
        <authorList>
            <person name="Haridas S."/>
            <person name="Albert R."/>
            <person name="Binder M."/>
            <person name="Bloem J."/>
            <person name="Labutti K."/>
            <person name="Salamov A."/>
            <person name="Andreopoulos B."/>
            <person name="Baker S."/>
            <person name="Barry K."/>
            <person name="Bills G."/>
            <person name="Bluhm B."/>
            <person name="Cannon C."/>
            <person name="Castanera R."/>
            <person name="Culley D."/>
            <person name="Daum C."/>
            <person name="Ezra D."/>
            <person name="Gonzalez J."/>
            <person name="Henrissat B."/>
            <person name="Kuo A."/>
            <person name="Liang C."/>
            <person name="Lipzen A."/>
            <person name="Lutzoni F."/>
            <person name="Magnuson J."/>
            <person name="Mondo S."/>
            <person name="Nolan M."/>
            <person name="Ohm R."/>
            <person name="Pangilinan J."/>
            <person name="Park H.-J."/>
            <person name="Ramirez L."/>
            <person name="Alfaro M."/>
            <person name="Sun H."/>
            <person name="Tritt A."/>
            <person name="Yoshinaga Y."/>
            <person name="Zwiers L.-H."/>
            <person name="Turgeon B."/>
            <person name="Goodwin S."/>
            <person name="Spatafora J."/>
            <person name="Crous P."/>
            <person name="Grigoriev I."/>
        </authorList>
    </citation>
    <scope>NUCLEOTIDE SEQUENCE</scope>
    <source>
        <strain evidence="7">CBS 207.26</strain>
    </source>
</reference>
<feature type="signal peptide" evidence="5">
    <location>
        <begin position="1"/>
        <end position="24"/>
    </location>
</feature>
<evidence type="ECO:0000256" key="5">
    <source>
        <dbReference type="SAM" id="SignalP"/>
    </source>
</evidence>
<name>A0A6A6EJC5_9PEZI</name>
<dbReference type="Pfam" id="PF04828">
    <property type="entry name" value="GFA"/>
    <property type="match status" value="1"/>
</dbReference>
<keyword evidence="5" id="KW-0732">Signal</keyword>
<evidence type="ECO:0000256" key="4">
    <source>
        <dbReference type="ARBA" id="ARBA00023239"/>
    </source>
</evidence>
<feature type="domain" description="CENP-V/GFA" evidence="6">
    <location>
        <begin position="3"/>
        <end position="106"/>
    </location>
</feature>